<keyword evidence="1" id="KW-0472">Membrane</keyword>
<keyword evidence="1" id="KW-1133">Transmembrane helix</keyword>
<gene>
    <name evidence="2" type="ORF">MSPICULIGERA_LOCUS13953</name>
</gene>
<name>A0AA36CV70_9BILA</name>
<dbReference type="EMBL" id="CATQJA010002640">
    <property type="protein sequence ID" value="CAJ0575644.1"/>
    <property type="molecule type" value="Genomic_DNA"/>
</dbReference>
<comment type="caution">
    <text evidence="2">The sequence shown here is derived from an EMBL/GenBank/DDBJ whole genome shotgun (WGS) entry which is preliminary data.</text>
</comment>
<evidence type="ECO:0000256" key="1">
    <source>
        <dbReference type="SAM" id="Phobius"/>
    </source>
</evidence>
<dbReference type="AlphaFoldDB" id="A0AA36CV70"/>
<reference evidence="2" key="1">
    <citation type="submission" date="2023-06" db="EMBL/GenBank/DDBJ databases">
        <authorList>
            <person name="Delattre M."/>
        </authorList>
    </citation>
    <scope>NUCLEOTIDE SEQUENCE</scope>
    <source>
        <strain evidence="2">AF72</strain>
    </source>
</reference>
<evidence type="ECO:0000313" key="2">
    <source>
        <dbReference type="EMBL" id="CAJ0575644.1"/>
    </source>
</evidence>
<feature type="non-terminal residue" evidence="2">
    <location>
        <position position="80"/>
    </location>
</feature>
<protein>
    <submittedName>
        <fullName evidence="2">Uncharacterized protein</fullName>
    </submittedName>
</protein>
<sequence>MGTFWRLKLKTIKEANGLEAKNDSLLVSALAFASLAFFTDFLVISITDDNWKLNTVIGNVANTFRKYMSNLIVRQVADAV</sequence>
<evidence type="ECO:0000313" key="3">
    <source>
        <dbReference type="Proteomes" id="UP001177023"/>
    </source>
</evidence>
<accession>A0AA36CV70</accession>
<organism evidence="2 3">
    <name type="scientific">Mesorhabditis spiculigera</name>
    <dbReference type="NCBI Taxonomy" id="96644"/>
    <lineage>
        <taxon>Eukaryota</taxon>
        <taxon>Metazoa</taxon>
        <taxon>Ecdysozoa</taxon>
        <taxon>Nematoda</taxon>
        <taxon>Chromadorea</taxon>
        <taxon>Rhabditida</taxon>
        <taxon>Rhabditina</taxon>
        <taxon>Rhabditomorpha</taxon>
        <taxon>Rhabditoidea</taxon>
        <taxon>Rhabditidae</taxon>
        <taxon>Mesorhabditinae</taxon>
        <taxon>Mesorhabditis</taxon>
    </lineage>
</organism>
<proteinExistence type="predicted"/>
<keyword evidence="3" id="KW-1185">Reference proteome</keyword>
<keyword evidence="1" id="KW-0812">Transmembrane</keyword>
<dbReference type="Proteomes" id="UP001177023">
    <property type="component" value="Unassembled WGS sequence"/>
</dbReference>
<feature type="transmembrane region" description="Helical" evidence="1">
    <location>
        <begin position="25"/>
        <end position="44"/>
    </location>
</feature>